<organism evidence="2 3">
    <name type="scientific">Savagea serpentis</name>
    <dbReference type="NCBI Taxonomy" id="2785297"/>
    <lineage>
        <taxon>Bacteria</taxon>
        <taxon>Bacillati</taxon>
        <taxon>Bacillota</taxon>
        <taxon>Bacilli</taxon>
        <taxon>Bacillales</taxon>
        <taxon>Caryophanaceae</taxon>
        <taxon>Savagea</taxon>
    </lineage>
</organism>
<evidence type="ECO:0000313" key="3">
    <source>
        <dbReference type="Proteomes" id="UP000622653"/>
    </source>
</evidence>
<gene>
    <name evidence="2" type="ORF">IRY55_08490</name>
</gene>
<dbReference type="Gene3D" id="1.10.10.10">
    <property type="entry name" value="Winged helix-like DNA-binding domain superfamily/Winged helix DNA-binding domain"/>
    <property type="match status" value="1"/>
</dbReference>
<name>A0A8J7KCF2_9BACL</name>
<dbReference type="RefSeq" id="WP_194562873.1">
    <property type="nucleotide sequence ID" value="NZ_JADKPV010000003.1"/>
</dbReference>
<dbReference type="InterPro" id="IPR036388">
    <property type="entry name" value="WH-like_DNA-bd_sf"/>
</dbReference>
<evidence type="ECO:0000313" key="2">
    <source>
        <dbReference type="EMBL" id="MBF4501397.1"/>
    </source>
</evidence>
<dbReference type="InterPro" id="IPR036390">
    <property type="entry name" value="WH_DNA-bd_sf"/>
</dbReference>
<evidence type="ECO:0000259" key="1">
    <source>
        <dbReference type="PROSITE" id="PS50987"/>
    </source>
</evidence>
<reference evidence="2" key="1">
    <citation type="submission" date="2020-11" db="EMBL/GenBank/DDBJ databases">
        <title>Multidrug resistant novel bacterium Savagea serpentis sp. nov., isolated from the scats of a vine snake (Ahaetulla nasuta).</title>
        <authorList>
            <person name="Venkata Ramana V."/>
            <person name="Vikas Patil S."/>
            <person name="Yogita Lugani V."/>
        </authorList>
    </citation>
    <scope>NUCLEOTIDE SEQUENCE</scope>
    <source>
        <strain evidence="2">SN6</strain>
    </source>
</reference>
<dbReference type="EMBL" id="JADKPV010000003">
    <property type="protein sequence ID" value="MBF4501397.1"/>
    <property type="molecule type" value="Genomic_DNA"/>
</dbReference>
<protein>
    <recommendedName>
        <fullName evidence="1">HTH arsR-type domain-containing protein</fullName>
    </recommendedName>
</protein>
<dbReference type="PANTHER" id="PTHR30595">
    <property type="entry name" value="GLPR-RELATED TRANSCRIPTIONAL REPRESSOR"/>
    <property type="match status" value="1"/>
</dbReference>
<dbReference type="InterPro" id="IPR038475">
    <property type="entry name" value="RecG_C_sf"/>
</dbReference>
<proteinExistence type="predicted"/>
<dbReference type="AlphaFoldDB" id="A0A8J7KCF2"/>
<feature type="domain" description="HTH arsR-type" evidence="1">
    <location>
        <begin position="162"/>
        <end position="242"/>
    </location>
</feature>
<accession>A0A8J7KCF2</accession>
<dbReference type="Gene3D" id="3.30.565.60">
    <property type="match status" value="1"/>
</dbReference>
<sequence length="242" mass="27839">MSRLEISNPGTFLEGIHPDNILHHASTPRNPHLMTLLDRVRLVNRTNLEVSRIYTELLKEGKEPPVYEDSGIQIQLTMFASIVTPELKAYIEEQNEQSVVFSVDQLLILHYLLKHSKANVEGIGYITQSAKESAKNQLSELVRLGILEQVEAGKGYILSQQTSERLQSDFTYERNVSLDVERINILIMNVMKEQGKMTRADIQQMRGWNQQRVYREMLKLREQGLVESVGHGRGAYYRLRSD</sequence>
<dbReference type="SUPFAM" id="SSF46785">
    <property type="entry name" value="Winged helix' DNA-binding domain"/>
    <property type="match status" value="1"/>
</dbReference>
<dbReference type="GO" id="GO:0003700">
    <property type="term" value="F:DNA-binding transcription factor activity"/>
    <property type="evidence" value="ECO:0007669"/>
    <property type="project" value="InterPro"/>
</dbReference>
<dbReference type="InterPro" id="IPR001845">
    <property type="entry name" value="HTH_ArsR_DNA-bd_dom"/>
</dbReference>
<dbReference type="Proteomes" id="UP000622653">
    <property type="component" value="Unassembled WGS sequence"/>
</dbReference>
<keyword evidence="3" id="KW-1185">Reference proteome</keyword>
<dbReference type="PROSITE" id="PS50987">
    <property type="entry name" value="HTH_ARSR_2"/>
    <property type="match status" value="1"/>
</dbReference>
<comment type="caution">
    <text evidence="2">The sequence shown here is derived from an EMBL/GenBank/DDBJ whole genome shotgun (WGS) entry which is preliminary data.</text>
</comment>
<dbReference type="Pfam" id="PF13749">
    <property type="entry name" value="HATPase_c_4"/>
    <property type="match status" value="1"/>
</dbReference>
<dbReference type="PANTHER" id="PTHR30595:SF6">
    <property type="entry name" value="SCHLAFEN ALBA-2 DOMAIN-CONTAINING PROTEIN"/>
    <property type="match status" value="1"/>
</dbReference>